<name>A0A0G0ZDX5_9BACT</name>
<feature type="domain" description="VTT" evidence="2">
    <location>
        <begin position="31"/>
        <end position="148"/>
    </location>
</feature>
<evidence type="ECO:0000313" key="3">
    <source>
        <dbReference type="EMBL" id="KKS46932.1"/>
    </source>
</evidence>
<feature type="transmembrane region" description="Helical" evidence="1">
    <location>
        <begin position="164"/>
        <end position="186"/>
    </location>
</feature>
<dbReference type="STRING" id="1618659.UV11_C0022G0008"/>
<gene>
    <name evidence="3" type="ORF">UV11_C0022G0008</name>
</gene>
<dbReference type="Pfam" id="PF09335">
    <property type="entry name" value="VTT_dom"/>
    <property type="match status" value="1"/>
</dbReference>
<feature type="transmembrane region" description="Helical" evidence="1">
    <location>
        <begin position="16"/>
        <end position="35"/>
    </location>
</feature>
<sequence length="192" mass="22301">MPENAVIDFLLQYEQLAIFAGAFIFGENVIIPAAFLSGQGLWTPFNVFWPAFLGTVVSDVFWFLLARRFTLKISEWRWLRTESESRRRFIDKFQKDNFRIAFFYKFFYGMRIAAIASFSLKGMTLDKFIRFDSLSTLIWLFVIVGIGWLAGRGLVNVLETFSKLTYLVAAIVILIIVVKLITLWLAKRVIKK</sequence>
<dbReference type="PANTHER" id="PTHR42709:SF2">
    <property type="entry name" value="INNER MEMBRANE PROTEIN YOHD"/>
    <property type="match status" value="1"/>
</dbReference>
<organism evidence="3 4">
    <name type="scientific">Candidatus Giovannonibacteria bacterium GW2011_GWF2_42_19</name>
    <dbReference type="NCBI Taxonomy" id="1618659"/>
    <lineage>
        <taxon>Bacteria</taxon>
        <taxon>Candidatus Giovannoniibacteriota</taxon>
    </lineage>
</organism>
<dbReference type="EMBL" id="LCDF01000022">
    <property type="protein sequence ID" value="KKS46932.1"/>
    <property type="molecule type" value="Genomic_DNA"/>
</dbReference>
<keyword evidence="1" id="KW-1133">Transmembrane helix</keyword>
<proteinExistence type="predicted"/>
<dbReference type="PANTHER" id="PTHR42709">
    <property type="entry name" value="ALKALINE PHOSPHATASE LIKE PROTEIN"/>
    <property type="match status" value="1"/>
</dbReference>
<feature type="transmembrane region" description="Helical" evidence="1">
    <location>
        <begin position="47"/>
        <end position="65"/>
    </location>
</feature>
<evidence type="ECO:0000259" key="2">
    <source>
        <dbReference type="Pfam" id="PF09335"/>
    </source>
</evidence>
<keyword evidence="1" id="KW-0472">Membrane</keyword>
<dbReference type="InterPro" id="IPR051311">
    <property type="entry name" value="DedA_domain"/>
</dbReference>
<dbReference type="AlphaFoldDB" id="A0A0G0ZDX5"/>
<dbReference type="InterPro" id="IPR032816">
    <property type="entry name" value="VTT_dom"/>
</dbReference>
<dbReference type="Proteomes" id="UP000034036">
    <property type="component" value="Unassembled WGS sequence"/>
</dbReference>
<reference evidence="3 4" key="1">
    <citation type="journal article" date="2015" name="Nature">
        <title>rRNA introns, odd ribosomes, and small enigmatic genomes across a large radiation of phyla.</title>
        <authorList>
            <person name="Brown C.T."/>
            <person name="Hug L.A."/>
            <person name="Thomas B.C."/>
            <person name="Sharon I."/>
            <person name="Castelle C.J."/>
            <person name="Singh A."/>
            <person name="Wilkins M.J."/>
            <person name="Williams K.H."/>
            <person name="Banfield J.F."/>
        </authorList>
    </citation>
    <scope>NUCLEOTIDE SEQUENCE [LARGE SCALE GENOMIC DNA]</scope>
</reference>
<dbReference type="GO" id="GO:0005886">
    <property type="term" value="C:plasma membrane"/>
    <property type="evidence" value="ECO:0007669"/>
    <property type="project" value="TreeGrafter"/>
</dbReference>
<comment type="caution">
    <text evidence="3">The sequence shown here is derived from an EMBL/GenBank/DDBJ whole genome shotgun (WGS) entry which is preliminary data.</text>
</comment>
<evidence type="ECO:0000256" key="1">
    <source>
        <dbReference type="SAM" id="Phobius"/>
    </source>
</evidence>
<protein>
    <recommendedName>
        <fullName evidence="2">VTT domain-containing protein</fullName>
    </recommendedName>
</protein>
<evidence type="ECO:0000313" key="4">
    <source>
        <dbReference type="Proteomes" id="UP000034036"/>
    </source>
</evidence>
<keyword evidence="1" id="KW-0812">Transmembrane</keyword>
<feature type="transmembrane region" description="Helical" evidence="1">
    <location>
        <begin position="137"/>
        <end position="158"/>
    </location>
</feature>
<accession>A0A0G0ZDX5</accession>